<feature type="domain" description="DUF397" evidence="1">
    <location>
        <begin position="7"/>
        <end position="60"/>
    </location>
</feature>
<protein>
    <submittedName>
        <fullName evidence="2">Uncharacterized protein DUF397</fullName>
    </submittedName>
</protein>
<keyword evidence="3" id="KW-1185">Reference proteome</keyword>
<accession>A0A495JK37</accession>
<dbReference type="AlphaFoldDB" id="A0A495JK37"/>
<evidence type="ECO:0000313" key="2">
    <source>
        <dbReference type="EMBL" id="RKR88948.1"/>
    </source>
</evidence>
<dbReference type="RefSeq" id="WP_121157486.1">
    <property type="nucleotide sequence ID" value="NZ_RBKT01000001.1"/>
</dbReference>
<dbReference type="OrthoDB" id="4301277at2"/>
<organism evidence="2 3">
    <name type="scientific">Micromonospora pisi</name>
    <dbReference type="NCBI Taxonomy" id="589240"/>
    <lineage>
        <taxon>Bacteria</taxon>
        <taxon>Bacillati</taxon>
        <taxon>Actinomycetota</taxon>
        <taxon>Actinomycetes</taxon>
        <taxon>Micromonosporales</taxon>
        <taxon>Micromonosporaceae</taxon>
        <taxon>Micromonospora</taxon>
    </lineage>
</organism>
<dbReference type="EMBL" id="RBKT01000001">
    <property type="protein sequence ID" value="RKR88948.1"/>
    <property type="molecule type" value="Genomic_DNA"/>
</dbReference>
<dbReference type="Pfam" id="PF04149">
    <property type="entry name" value="DUF397"/>
    <property type="match status" value="1"/>
</dbReference>
<sequence>MSDLSGARWRKSSRSNDQGQCVEVADALADVVGVRDSKDVTGPALTVERTGWLAFVAGVKSGSFRR</sequence>
<evidence type="ECO:0000259" key="1">
    <source>
        <dbReference type="Pfam" id="PF04149"/>
    </source>
</evidence>
<evidence type="ECO:0000313" key="3">
    <source>
        <dbReference type="Proteomes" id="UP000277671"/>
    </source>
</evidence>
<name>A0A495JK37_9ACTN</name>
<dbReference type="Proteomes" id="UP000277671">
    <property type="component" value="Unassembled WGS sequence"/>
</dbReference>
<gene>
    <name evidence="2" type="ORF">BDK92_3282</name>
</gene>
<comment type="caution">
    <text evidence="2">The sequence shown here is derived from an EMBL/GenBank/DDBJ whole genome shotgun (WGS) entry which is preliminary data.</text>
</comment>
<dbReference type="InterPro" id="IPR007278">
    <property type="entry name" value="DUF397"/>
</dbReference>
<reference evidence="2 3" key="1">
    <citation type="submission" date="2018-10" db="EMBL/GenBank/DDBJ databases">
        <title>Sequencing the genomes of 1000 actinobacteria strains.</title>
        <authorList>
            <person name="Klenk H.-P."/>
        </authorList>
    </citation>
    <scope>NUCLEOTIDE SEQUENCE [LARGE SCALE GENOMIC DNA]</scope>
    <source>
        <strain evidence="2 3">DSM 45175</strain>
    </source>
</reference>
<proteinExistence type="predicted"/>